<dbReference type="AlphaFoldDB" id="A0A914DSQ4"/>
<evidence type="ECO:0000313" key="2">
    <source>
        <dbReference type="WBParaSite" id="ACRNAN_scaffold351.g30632.t1"/>
    </source>
</evidence>
<proteinExistence type="predicted"/>
<dbReference type="PROSITE" id="PS50092">
    <property type="entry name" value="TSP1"/>
    <property type="match status" value="2"/>
</dbReference>
<dbReference type="Proteomes" id="UP000887540">
    <property type="component" value="Unplaced"/>
</dbReference>
<accession>A0A914DSQ4</accession>
<dbReference type="Pfam" id="PF00090">
    <property type="entry name" value="TSP_1"/>
    <property type="match status" value="2"/>
</dbReference>
<name>A0A914DSQ4_9BILA</name>
<dbReference type="InterPro" id="IPR036383">
    <property type="entry name" value="TSP1_rpt_sf"/>
</dbReference>
<dbReference type="PANTHER" id="PTHR31936:SF7">
    <property type="entry name" value="SHK DOMAIN-CONTAINING PROTEIN"/>
    <property type="match status" value="1"/>
</dbReference>
<dbReference type="InterPro" id="IPR000884">
    <property type="entry name" value="TSP1_rpt"/>
</dbReference>
<dbReference type="WBParaSite" id="ACRNAN_scaffold351.g30632.t1">
    <property type="protein sequence ID" value="ACRNAN_scaffold351.g30632.t1"/>
    <property type="gene ID" value="ACRNAN_scaffold351.g30632"/>
</dbReference>
<organism evidence="1 2">
    <name type="scientific">Acrobeloides nanus</name>
    <dbReference type="NCBI Taxonomy" id="290746"/>
    <lineage>
        <taxon>Eukaryota</taxon>
        <taxon>Metazoa</taxon>
        <taxon>Ecdysozoa</taxon>
        <taxon>Nematoda</taxon>
        <taxon>Chromadorea</taxon>
        <taxon>Rhabditida</taxon>
        <taxon>Tylenchina</taxon>
        <taxon>Cephalobomorpha</taxon>
        <taxon>Cephaloboidea</taxon>
        <taxon>Cephalobidae</taxon>
        <taxon>Acrobeloides</taxon>
    </lineage>
</organism>
<sequence>MGKNNQIVCSNGTFPIQEKAIPLASCPLASDCCPRGGLWSNWSPIGNCNDTCGGFGFGTYSRSCVIPGCSCSGASTKIDRCNFQPCLYPRSSCATGHKVGLVSNNIQCATPTPILTTTTSPNPTLRIPPSCCPASGYWSSWSSWSNCTDTCGACGSMSRTRSCLSSSYGCPCDK</sequence>
<reference evidence="2" key="1">
    <citation type="submission" date="2022-11" db="UniProtKB">
        <authorList>
            <consortium name="WormBaseParasite"/>
        </authorList>
    </citation>
    <scope>IDENTIFICATION</scope>
</reference>
<dbReference type="Gene3D" id="2.20.100.10">
    <property type="entry name" value="Thrombospondin type-1 (TSP1) repeat"/>
    <property type="match status" value="2"/>
</dbReference>
<protein>
    <submittedName>
        <fullName evidence="2">Uncharacterized protein</fullName>
    </submittedName>
</protein>
<evidence type="ECO:0000313" key="1">
    <source>
        <dbReference type="Proteomes" id="UP000887540"/>
    </source>
</evidence>
<dbReference type="PANTHER" id="PTHR31936">
    <property type="entry name" value="PROTEIN CBG18744"/>
    <property type="match status" value="1"/>
</dbReference>
<dbReference type="SUPFAM" id="SSF82895">
    <property type="entry name" value="TSP-1 type 1 repeat"/>
    <property type="match status" value="2"/>
</dbReference>
<keyword evidence="1" id="KW-1185">Reference proteome</keyword>